<sequence>MAVSTRFCSLVGTSVRNSYRGCVSKCTAEAARLDTHGARPMSVELIVVAVTPLQARTPTRGVQLRESEGPDVQLGPPPGTRLPILTWTD</sequence>
<evidence type="ECO:0000313" key="2">
    <source>
        <dbReference type="EMBL" id="KIM68422.1"/>
    </source>
</evidence>
<dbReference type="InParanoid" id="A0A0C3ATY9"/>
<dbReference type="AlphaFoldDB" id="A0A0C3ATY9"/>
<accession>A0A0C3ATY9</accession>
<proteinExistence type="predicted"/>
<gene>
    <name evidence="2" type="ORF">SCLCIDRAFT_1209239</name>
</gene>
<dbReference type="EMBL" id="KN822009">
    <property type="protein sequence ID" value="KIM68422.1"/>
    <property type="molecule type" value="Genomic_DNA"/>
</dbReference>
<evidence type="ECO:0000313" key="3">
    <source>
        <dbReference type="Proteomes" id="UP000053989"/>
    </source>
</evidence>
<name>A0A0C3ATY9_9AGAM</name>
<evidence type="ECO:0000256" key="1">
    <source>
        <dbReference type="SAM" id="MobiDB-lite"/>
    </source>
</evidence>
<dbReference type="Proteomes" id="UP000053989">
    <property type="component" value="Unassembled WGS sequence"/>
</dbReference>
<keyword evidence="3" id="KW-1185">Reference proteome</keyword>
<protein>
    <submittedName>
        <fullName evidence="2">Uncharacterized protein</fullName>
    </submittedName>
</protein>
<reference evidence="2 3" key="1">
    <citation type="submission" date="2014-04" db="EMBL/GenBank/DDBJ databases">
        <authorList>
            <consortium name="DOE Joint Genome Institute"/>
            <person name="Kuo A."/>
            <person name="Kohler A."/>
            <person name="Nagy L.G."/>
            <person name="Floudas D."/>
            <person name="Copeland A."/>
            <person name="Barry K.W."/>
            <person name="Cichocki N."/>
            <person name="Veneault-Fourrey C."/>
            <person name="LaButti K."/>
            <person name="Lindquist E.A."/>
            <person name="Lipzen A."/>
            <person name="Lundell T."/>
            <person name="Morin E."/>
            <person name="Murat C."/>
            <person name="Sun H."/>
            <person name="Tunlid A."/>
            <person name="Henrissat B."/>
            <person name="Grigoriev I.V."/>
            <person name="Hibbett D.S."/>
            <person name="Martin F."/>
            <person name="Nordberg H.P."/>
            <person name="Cantor M.N."/>
            <person name="Hua S.X."/>
        </authorList>
    </citation>
    <scope>NUCLEOTIDE SEQUENCE [LARGE SCALE GENOMIC DNA]</scope>
    <source>
        <strain evidence="2 3">Foug A</strain>
    </source>
</reference>
<organism evidence="2 3">
    <name type="scientific">Scleroderma citrinum Foug A</name>
    <dbReference type="NCBI Taxonomy" id="1036808"/>
    <lineage>
        <taxon>Eukaryota</taxon>
        <taxon>Fungi</taxon>
        <taxon>Dikarya</taxon>
        <taxon>Basidiomycota</taxon>
        <taxon>Agaricomycotina</taxon>
        <taxon>Agaricomycetes</taxon>
        <taxon>Agaricomycetidae</taxon>
        <taxon>Boletales</taxon>
        <taxon>Sclerodermatineae</taxon>
        <taxon>Sclerodermataceae</taxon>
        <taxon>Scleroderma</taxon>
    </lineage>
</organism>
<reference evidence="3" key="2">
    <citation type="submission" date="2015-01" db="EMBL/GenBank/DDBJ databases">
        <title>Evolutionary Origins and Diversification of the Mycorrhizal Mutualists.</title>
        <authorList>
            <consortium name="DOE Joint Genome Institute"/>
            <consortium name="Mycorrhizal Genomics Consortium"/>
            <person name="Kohler A."/>
            <person name="Kuo A."/>
            <person name="Nagy L.G."/>
            <person name="Floudas D."/>
            <person name="Copeland A."/>
            <person name="Barry K.W."/>
            <person name="Cichocki N."/>
            <person name="Veneault-Fourrey C."/>
            <person name="LaButti K."/>
            <person name="Lindquist E.A."/>
            <person name="Lipzen A."/>
            <person name="Lundell T."/>
            <person name="Morin E."/>
            <person name="Murat C."/>
            <person name="Riley R."/>
            <person name="Ohm R."/>
            <person name="Sun H."/>
            <person name="Tunlid A."/>
            <person name="Henrissat B."/>
            <person name="Grigoriev I.V."/>
            <person name="Hibbett D.S."/>
            <person name="Martin F."/>
        </authorList>
    </citation>
    <scope>NUCLEOTIDE SEQUENCE [LARGE SCALE GENOMIC DNA]</scope>
    <source>
        <strain evidence="3">Foug A</strain>
    </source>
</reference>
<feature type="region of interest" description="Disordered" evidence="1">
    <location>
        <begin position="59"/>
        <end position="89"/>
    </location>
</feature>
<dbReference type="HOGENOM" id="CLU_2456096_0_0_1"/>